<dbReference type="Proteomes" id="UP000310636">
    <property type="component" value="Unassembled WGS sequence"/>
</dbReference>
<reference evidence="1 2" key="1">
    <citation type="submission" date="2019-04" db="EMBL/GenBank/DDBJ databases">
        <title>Cohnella sp. nov. isolated from preserved vegetables.</title>
        <authorList>
            <person name="Lin S.-Y."/>
            <person name="Hung M.-H."/>
            <person name="Young C.-C."/>
        </authorList>
    </citation>
    <scope>NUCLEOTIDE SEQUENCE [LARGE SCALE GENOMIC DNA]</scope>
    <source>
        <strain evidence="1 2">CC-MHH1044</strain>
    </source>
</reference>
<name>A0A4S4BIK6_9BACL</name>
<gene>
    <name evidence="1" type="ORF">E6C55_24890</name>
</gene>
<evidence type="ECO:0000313" key="1">
    <source>
        <dbReference type="EMBL" id="THF74464.1"/>
    </source>
</evidence>
<dbReference type="InterPro" id="IPR005585">
    <property type="entry name" value="DUF327"/>
</dbReference>
<protein>
    <submittedName>
        <fullName evidence="1">DUF327 family protein</fullName>
    </submittedName>
</protein>
<dbReference type="OrthoDB" id="1680946at2"/>
<evidence type="ECO:0000313" key="2">
    <source>
        <dbReference type="Proteomes" id="UP000310636"/>
    </source>
</evidence>
<dbReference type="AlphaFoldDB" id="A0A4S4BIK6"/>
<dbReference type="RefSeq" id="WP_136372541.1">
    <property type="nucleotide sequence ID" value="NZ_SSOB01000040.1"/>
</dbReference>
<dbReference type="Pfam" id="PF03885">
    <property type="entry name" value="DUF327"/>
    <property type="match status" value="1"/>
</dbReference>
<dbReference type="InterPro" id="IPR024042">
    <property type="entry name" value="TM1646-like_dom_sf"/>
</dbReference>
<organism evidence="1 2">
    <name type="scientific">Cohnella fermenti</name>
    <dbReference type="NCBI Taxonomy" id="2565925"/>
    <lineage>
        <taxon>Bacteria</taxon>
        <taxon>Bacillati</taxon>
        <taxon>Bacillota</taxon>
        <taxon>Bacilli</taxon>
        <taxon>Bacillales</taxon>
        <taxon>Paenibacillaceae</taxon>
        <taxon>Cohnella</taxon>
    </lineage>
</organism>
<keyword evidence="2" id="KW-1185">Reference proteome</keyword>
<comment type="caution">
    <text evidence="1">The sequence shown here is derived from an EMBL/GenBank/DDBJ whole genome shotgun (WGS) entry which is preliminary data.</text>
</comment>
<dbReference type="Gene3D" id="1.20.120.490">
    <property type="entry name" value="Hypothetical protein TM1646-like domain"/>
    <property type="match status" value="1"/>
</dbReference>
<sequence length="147" mass="17284">MKIEPGFRTFNNTLVRNDTPNRQAQAQTFGDFMQHQEESRTIEELNRKLVEIGAQGDRLMRSMTLRELKQYRLMVKSFLEDTLRRGIKLKETKGWDRRGRGKRYKVLEEVDSLLIAMGEELLETEEGRLELLEKVGEIRGLLINLVF</sequence>
<accession>A0A4S4BIK6</accession>
<dbReference type="EMBL" id="SSOB01000040">
    <property type="protein sequence ID" value="THF74464.1"/>
    <property type="molecule type" value="Genomic_DNA"/>
</dbReference>
<proteinExistence type="predicted"/>
<dbReference type="SUPFAM" id="SSF158397">
    <property type="entry name" value="TM1646-like"/>
    <property type="match status" value="1"/>
</dbReference>